<dbReference type="PANTHER" id="PTHR21301">
    <property type="entry name" value="REVERSE TRANSCRIPTASE"/>
    <property type="match status" value="1"/>
</dbReference>
<organism evidence="1 2">
    <name type="scientific">Coptotermes formosanus</name>
    <name type="common">Formosan subterranean termite</name>
    <dbReference type="NCBI Taxonomy" id="36987"/>
    <lineage>
        <taxon>Eukaryota</taxon>
        <taxon>Metazoa</taxon>
        <taxon>Ecdysozoa</taxon>
        <taxon>Arthropoda</taxon>
        <taxon>Hexapoda</taxon>
        <taxon>Insecta</taxon>
        <taxon>Pterygota</taxon>
        <taxon>Neoptera</taxon>
        <taxon>Polyneoptera</taxon>
        <taxon>Dictyoptera</taxon>
        <taxon>Blattodea</taxon>
        <taxon>Blattoidea</taxon>
        <taxon>Termitoidae</taxon>
        <taxon>Rhinotermitidae</taxon>
        <taxon>Coptotermes</taxon>
    </lineage>
</organism>
<dbReference type="PANTHER" id="PTHR21301:SF10">
    <property type="entry name" value="REVERSE TRANSCRIPTASE DOMAIN-CONTAINING PROTEIN"/>
    <property type="match status" value="1"/>
</dbReference>
<dbReference type="Proteomes" id="UP000502823">
    <property type="component" value="Unassembled WGS sequence"/>
</dbReference>
<comment type="caution">
    <text evidence="1">The sequence shown here is derived from an EMBL/GenBank/DDBJ whole genome shotgun (WGS) entry which is preliminary data.</text>
</comment>
<proteinExistence type="predicted"/>
<dbReference type="EMBL" id="BLKM01000078">
    <property type="protein sequence ID" value="GFG28680.1"/>
    <property type="molecule type" value="Genomic_DNA"/>
</dbReference>
<evidence type="ECO:0000313" key="1">
    <source>
        <dbReference type="EMBL" id="GFG28680.1"/>
    </source>
</evidence>
<evidence type="ECO:0000313" key="2">
    <source>
        <dbReference type="Proteomes" id="UP000502823"/>
    </source>
</evidence>
<gene>
    <name evidence="1" type="ORF">Cfor_05965</name>
</gene>
<name>A0A6L2PBA0_COPFO</name>
<protein>
    <submittedName>
        <fullName evidence="1">Uncharacterized protein</fullName>
    </submittedName>
</protein>
<keyword evidence="2" id="KW-1185">Reference proteome</keyword>
<dbReference type="AlphaFoldDB" id="A0A6L2PBA0"/>
<reference evidence="2" key="1">
    <citation type="submission" date="2020-01" db="EMBL/GenBank/DDBJ databases">
        <title>Draft genome sequence of the Termite Coptotermes fromosanus.</title>
        <authorList>
            <person name="Itakura S."/>
            <person name="Yosikawa Y."/>
            <person name="Umezawa K."/>
        </authorList>
    </citation>
    <scope>NUCLEOTIDE SEQUENCE [LARGE SCALE GENOMIC DNA]</scope>
</reference>
<dbReference type="InParanoid" id="A0A6L2PBA0"/>
<dbReference type="OrthoDB" id="8064685at2759"/>
<accession>A0A6L2PBA0</accession>
<sequence length="163" mass="18809">MLEDLNSINPTLKFTMEEEKDNSINFLDLNITRTHNNIAVSVYRRPTATDNITPNSSCHSYEQKRAAVRKTNEIYHKLVRKTGLQISYSTRNTIENLLSSQQARQDVYEESGIYQLQRPDCHRKYTGQTGSHFITAIKNITVISKMQIRDRTSQSICWTVIAP</sequence>